<feature type="domain" description="CAP-Gly" evidence="8">
    <location>
        <begin position="85"/>
        <end position="120"/>
    </location>
</feature>
<dbReference type="Pfam" id="PF01302">
    <property type="entry name" value="CAP_GLY"/>
    <property type="match status" value="1"/>
</dbReference>
<dbReference type="InterPro" id="IPR036859">
    <property type="entry name" value="CAP-Gly_dom_sf"/>
</dbReference>
<dbReference type="OrthoDB" id="2130750at2759"/>
<dbReference type="EMBL" id="CAJFCJ010000007">
    <property type="protein sequence ID" value="CAD5117099.1"/>
    <property type="molecule type" value="Genomic_DNA"/>
</dbReference>
<gene>
    <name evidence="9" type="ORF">DGYR_LOCUS5663</name>
</gene>
<evidence type="ECO:0000256" key="6">
    <source>
        <dbReference type="ARBA" id="ARBA00023212"/>
    </source>
</evidence>
<evidence type="ECO:0000259" key="8">
    <source>
        <dbReference type="PROSITE" id="PS50245"/>
    </source>
</evidence>
<dbReference type="SUPFAM" id="SSF74924">
    <property type="entry name" value="Cap-Gly domain"/>
    <property type="match status" value="1"/>
</dbReference>
<keyword evidence="4" id="KW-0243">Dynein</keyword>
<dbReference type="AlphaFoldDB" id="A0A7I8VN01"/>
<dbReference type="SMART" id="SM01052">
    <property type="entry name" value="CAP_GLY"/>
    <property type="match status" value="1"/>
</dbReference>
<feature type="region of interest" description="Disordered" evidence="7">
    <location>
        <begin position="130"/>
        <end position="167"/>
    </location>
</feature>
<dbReference type="GO" id="GO:0005819">
    <property type="term" value="C:spindle"/>
    <property type="evidence" value="ECO:0007669"/>
    <property type="project" value="UniProtKB-SubCell"/>
</dbReference>
<keyword evidence="10" id="KW-1185">Reference proteome</keyword>
<reference evidence="9 10" key="1">
    <citation type="submission" date="2020-08" db="EMBL/GenBank/DDBJ databases">
        <authorList>
            <person name="Hejnol A."/>
        </authorList>
    </citation>
    <scope>NUCLEOTIDE SEQUENCE [LARGE SCALE GENOMIC DNA]</scope>
</reference>
<evidence type="ECO:0000256" key="4">
    <source>
        <dbReference type="ARBA" id="ARBA00023017"/>
    </source>
</evidence>
<dbReference type="GO" id="GO:0005874">
    <property type="term" value="C:microtubule"/>
    <property type="evidence" value="ECO:0007669"/>
    <property type="project" value="UniProtKB-KW"/>
</dbReference>
<accession>A0A7I8VN01</accession>
<keyword evidence="3" id="KW-0493">Microtubule</keyword>
<feature type="compositionally biased region" description="Polar residues" evidence="7">
    <location>
        <begin position="149"/>
        <end position="160"/>
    </location>
</feature>
<comment type="subcellular location">
    <subcellularLocation>
        <location evidence="1">Cytoplasm</location>
        <location evidence="1">Cytoskeleton</location>
        <location evidence="1">Spindle</location>
    </subcellularLocation>
</comment>
<evidence type="ECO:0000256" key="5">
    <source>
        <dbReference type="ARBA" id="ARBA00023054"/>
    </source>
</evidence>
<evidence type="ECO:0000256" key="1">
    <source>
        <dbReference type="ARBA" id="ARBA00004186"/>
    </source>
</evidence>
<comment type="caution">
    <text evidence="9">The sequence shown here is derived from an EMBL/GenBank/DDBJ whole genome shotgun (WGS) entry which is preliminary data.</text>
</comment>
<dbReference type="Proteomes" id="UP000549394">
    <property type="component" value="Unassembled WGS sequence"/>
</dbReference>
<dbReference type="GO" id="GO:0030286">
    <property type="term" value="C:dynein complex"/>
    <property type="evidence" value="ECO:0007669"/>
    <property type="project" value="UniProtKB-KW"/>
</dbReference>
<evidence type="ECO:0000313" key="10">
    <source>
        <dbReference type="Proteomes" id="UP000549394"/>
    </source>
</evidence>
<dbReference type="PANTHER" id="PTHR18916">
    <property type="entry name" value="DYNACTIN 1-RELATED MICROTUBULE-BINDING"/>
    <property type="match status" value="1"/>
</dbReference>
<organism evidence="9 10">
    <name type="scientific">Dimorphilus gyrociliatus</name>
    <dbReference type="NCBI Taxonomy" id="2664684"/>
    <lineage>
        <taxon>Eukaryota</taxon>
        <taxon>Metazoa</taxon>
        <taxon>Spiralia</taxon>
        <taxon>Lophotrochozoa</taxon>
        <taxon>Annelida</taxon>
        <taxon>Polychaeta</taxon>
        <taxon>Polychaeta incertae sedis</taxon>
        <taxon>Dinophilidae</taxon>
        <taxon>Dimorphilus</taxon>
    </lineage>
</organism>
<protein>
    <submittedName>
        <fullName evidence="9">DgyrCDS5908</fullName>
    </submittedName>
</protein>
<keyword evidence="5" id="KW-0175">Coiled coil</keyword>
<proteinExistence type="predicted"/>
<dbReference type="Gene3D" id="2.30.30.190">
    <property type="entry name" value="CAP Gly-rich-like domain"/>
    <property type="match status" value="1"/>
</dbReference>
<dbReference type="PROSITE" id="PS50245">
    <property type="entry name" value="CAP_GLY_2"/>
    <property type="match status" value="1"/>
</dbReference>
<dbReference type="InterPro" id="IPR000938">
    <property type="entry name" value="CAP-Gly_domain"/>
</dbReference>
<sequence length="197" mass="22379">MDPFYCSCSACKKFLTKYFKGYESLLYESEDERVRRTRVVSASLGKSGNKDSCSIRVGDRVIIRGNQKGFVKFIGPLSDNIGAELYIGVQLDENVGSHTNGIIRGKRYFYCPPGHGAFVKYPEAKLIPRYNKRPNTRSGNNKDRRLLQRSRTMPNLTGKQNLKRGTGKYGDYSGTIEKLREAYEIGLILESNERDEN</sequence>
<evidence type="ECO:0000256" key="3">
    <source>
        <dbReference type="ARBA" id="ARBA00022701"/>
    </source>
</evidence>
<dbReference type="PANTHER" id="PTHR18916:SF6">
    <property type="entry name" value="DYNACTIN SUBUNIT 1"/>
    <property type="match status" value="1"/>
</dbReference>
<evidence type="ECO:0000256" key="7">
    <source>
        <dbReference type="SAM" id="MobiDB-lite"/>
    </source>
</evidence>
<keyword evidence="6" id="KW-0206">Cytoskeleton</keyword>
<evidence type="ECO:0000313" key="9">
    <source>
        <dbReference type="EMBL" id="CAD5117099.1"/>
    </source>
</evidence>
<name>A0A7I8VN01_9ANNE</name>
<keyword evidence="2" id="KW-0963">Cytoplasm</keyword>
<evidence type="ECO:0000256" key="2">
    <source>
        <dbReference type="ARBA" id="ARBA00022490"/>
    </source>
</evidence>